<sequence>MTQRLVNDHRLVVGKENVLELLNILHPAEDGYDKLKPFGFCIHGAIHGFMEYTGKRLYQMVEDMRSCCLYHDNDCTEECLKFCFKLRLRVELHRETGLWNLHRIRPLTNLKPPSGRPHVPFFFPEVSGIRNYTVDVDLDELYLAEERCCYRPPQSGC</sequence>
<reference evidence="1 2" key="1">
    <citation type="submission" date="2022-05" db="EMBL/GenBank/DDBJ databases">
        <authorList>
            <consortium name="Genoscope - CEA"/>
            <person name="William W."/>
        </authorList>
    </citation>
    <scope>NUCLEOTIDE SEQUENCE [LARGE SCALE GENOMIC DNA]</scope>
</reference>
<dbReference type="PANTHER" id="PTHR46791">
    <property type="entry name" value="EXPRESSED PROTEIN"/>
    <property type="match status" value="1"/>
</dbReference>
<proteinExistence type="predicted"/>
<evidence type="ECO:0000313" key="1">
    <source>
        <dbReference type="EMBL" id="CAH3031364.1"/>
    </source>
</evidence>
<dbReference type="EMBL" id="CALNXJ010000001">
    <property type="protein sequence ID" value="CAH3031364.1"/>
    <property type="molecule type" value="Genomic_DNA"/>
</dbReference>
<evidence type="ECO:0000313" key="2">
    <source>
        <dbReference type="Proteomes" id="UP001159428"/>
    </source>
</evidence>
<dbReference type="PANTHER" id="PTHR46791:SF13">
    <property type="entry name" value="CLR5 DOMAIN-CONTAINING PROTEIN"/>
    <property type="match status" value="1"/>
</dbReference>
<protein>
    <submittedName>
        <fullName evidence="1">Uncharacterized protein</fullName>
    </submittedName>
</protein>
<name>A0AAU9VK51_9CNID</name>
<dbReference type="Proteomes" id="UP001159428">
    <property type="component" value="Unassembled WGS sequence"/>
</dbReference>
<keyword evidence="2" id="KW-1185">Reference proteome</keyword>
<accession>A0AAU9VK51</accession>
<gene>
    <name evidence="1" type="ORF">PMEA_00000063</name>
</gene>
<feature type="non-terminal residue" evidence="1">
    <location>
        <position position="157"/>
    </location>
</feature>
<comment type="caution">
    <text evidence="1">The sequence shown here is derived from an EMBL/GenBank/DDBJ whole genome shotgun (WGS) entry which is preliminary data.</text>
</comment>
<organism evidence="1 2">
    <name type="scientific">Pocillopora meandrina</name>
    <dbReference type="NCBI Taxonomy" id="46732"/>
    <lineage>
        <taxon>Eukaryota</taxon>
        <taxon>Metazoa</taxon>
        <taxon>Cnidaria</taxon>
        <taxon>Anthozoa</taxon>
        <taxon>Hexacorallia</taxon>
        <taxon>Scleractinia</taxon>
        <taxon>Astrocoeniina</taxon>
        <taxon>Pocilloporidae</taxon>
        <taxon>Pocillopora</taxon>
    </lineage>
</organism>
<dbReference type="AlphaFoldDB" id="A0AAU9VK51"/>